<dbReference type="InterPro" id="IPR029063">
    <property type="entry name" value="SAM-dependent_MTases_sf"/>
</dbReference>
<organism evidence="4 5">
    <name type="scientific">Gonium pectorale</name>
    <name type="common">Green alga</name>
    <dbReference type="NCBI Taxonomy" id="33097"/>
    <lineage>
        <taxon>Eukaryota</taxon>
        <taxon>Viridiplantae</taxon>
        <taxon>Chlorophyta</taxon>
        <taxon>core chlorophytes</taxon>
        <taxon>Chlorophyceae</taxon>
        <taxon>CS clade</taxon>
        <taxon>Chlamydomonadales</taxon>
        <taxon>Volvocaceae</taxon>
        <taxon>Gonium</taxon>
    </lineage>
</organism>
<accession>A0A150GG39</accession>
<keyword evidence="2" id="KW-0808">Transferase</keyword>
<evidence type="ECO:0000256" key="1">
    <source>
        <dbReference type="ARBA" id="ARBA00022603"/>
    </source>
</evidence>
<dbReference type="EMBL" id="LSYV01000030">
    <property type="protein sequence ID" value="KXZ48300.1"/>
    <property type="molecule type" value="Genomic_DNA"/>
</dbReference>
<evidence type="ECO:0000256" key="3">
    <source>
        <dbReference type="SAM" id="MobiDB-lite"/>
    </source>
</evidence>
<comment type="caution">
    <text evidence="4">The sequence shown here is derived from an EMBL/GenBank/DDBJ whole genome shotgun (WGS) entry which is preliminary data.</text>
</comment>
<sequence>MDGKRPSCRPSLINVDLTDVEKTAVQVALYRYRGADTFRRPEGTPYYDAAYDKALVDACLSPEEQTRLLPDNSSMVAMMAKRTAEIDTHLINALLGGSGGSGSSGAATAPSAEAAGNAASAGVSGLGDDHSGRAGGDGAGSGDAAAVVTVFELDSGSVETLKTSVLGLPPPHVRRVFVRADLAQPEQALTALAAAGHDASRPTAFVAEGLIGYLSPEAGDDLLRRLRSAAAPGSWLLLTVPPSPSWRDSLAGRGVRLHHVTYEEPEQTLARARAQGWDTAHLVSTEAVRVKYGLETNSFTYVLART</sequence>
<dbReference type="GO" id="GO:0032259">
    <property type="term" value="P:methylation"/>
    <property type="evidence" value="ECO:0007669"/>
    <property type="project" value="UniProtKB-KW"/>
</dbReference>
<keyword evidence="1" id="KW-0489">Methyltransferase</keyword>
<protein>
    <submittedName>
        <fullName evidence="4">Uncharacterized protein</fullName>
    </submittedName>
</protein>
<dbReference type="PANTHER" id="PTHR43619">
    <property type="entry name" value="S-ADENOSYL-L-METHIONINE-DEPENDENT METHYLTRANSFERASE YKTD-RELATED"/>
    <property type="match status" value="1"/>
</dbReference>
<proteinExistence type="predicted"/>
<reference evidence="5" key="1">
    <citation type="journal article" date="2016" name="Nat. Commun.">
        <title>The Gonium pectorale genome demonstrates co-option of cell cycle regulation during the evolution of multicellularity.</title>
        <authorList>
            <person name="Hanschen E.R."/>
            <person name="Marriage T.N."/>
            <person name="Ferris P.J."/>
            <person name="Hamaji T."/>
            <person name="Toyoda A."/>
            <person name="Fujiyama A."/>
            <person name="Neme R."/>
            <person name="Noguchi H."/>
            <person name="Minakuchi Y."/>
            <person name="Suzuki M."/>
            <person name="Kawai-Toyooka H."/>
            <person name="Smith D.R."/>
            <person name="Sparks H."/>
            <person name="Anderson J."/>
            <person name="Bakaric R."/>
            <person name="Luria V."/>
            <person name="Karger A."/>
            <person name="Kirschner M.W."/>
            <person name="Durand P.M."/>
            <person name="Michod R.E."/>
            <person name="Nozaki H."/>
            <person name="Olson B.J."/>
        </authorList>
    </citation>
    <scope>NUCLEOTIDE SEQUENCE [LARGE SCALE GENOMIC DNA]</scope>
    <source>
        <strain evidence="5">NIES-2863</strain>
    </source>
</reference>
<dbReference type="Proteomes" id="UP000075714">
    <property type="component" value="Unassembled WGS sequence"/>
</dbReference>
<name>A0A150GG39_GONPE</name>
<keyword evidence="5" id="KW-1185">Reference proteome</keyword>
<gene>
    <name evidence="4" type="ORF">GPECTOR_29g75</name>
</gene>
<dbReference type="PANTHER" id="PTHR43619:SF2">
    <property type="entry name" value="S-ADENOSYL-L-METHIONINE-DEPENDENT METHYLTRANSFERASES SUPERFAMILY PROTEIN"/>
    <property type="match status" value="1"/>
</dbReference>
<feature type="region of interest" description="Disordered" evidence="3">
    <location>
        <begin position="119"/>
        <end position="139"/>
    </location>
</feature>
<dbReference type="InterPro" id="IPR007213">
    <property type="entry name" value="Ppm1/Ppm2/Tcmp"/>
</dbReference>
<dbReference type="Gene3D" id="3.40.50.150">
    <property type="entry name" value="Vaccinia Virus protein VP39"/>
    <property type="match status" value="1"/>
</dbReference>
<evidence type="ECO:0000313" key="5">
    <source>
        <dbReference type="Proteomes" id="UP000075714"/>
    </source>
</evidence>
<dbReference type="AlphaFoldDB" id="A0A150GG39"/>
<dbReference type="OrthoDB" id="203237at2759"/>
<dbReference type="GO" id="GO:0008168">
    <property type="term" value="F:methyltransferase activity"/>
    <property type="evidence" value="ECO:0007669"/>
    <property type="project" value="UniProtKB-KW"/>
</dbReference>
<evidence type="ECO:0000313" key="4">
    <source>
        <dbReference type="EMBL" id="KXZ48300.1"/>
    </source>
</evidence>
<dbReference type="Pfam" id="PF04072">
    <property type="entry name" value="LCM"/>
    <property type="match status" value="1"/>
</dbReference>
<dbReference type="SUPFAM" id="SSF53335">
    <property type="entry name" value="S-adenosyl-L-methionine-dependent methyltransferases"/>
    <property type="match status" value="1"/>
</dbReference>
<evidence type="ECO:0000256" key="2">
    <source>
        <dbReference type="ARBA" id="ARBA00022679"/>
    </source>
</evidence>